<organism evidence="1 2">
    <name type="scientific">Colletotrichum incanum</name>
    <name type="common">Soybean anthracnose fungus</name>
    <dbReference type="NCBI Taxonomy" id="1573173"/>
    <lineage>
        <taxon>Eukaryota</taxon>
        <taxon>Fungi</taxon>
        <taxon>Dikarya</taxon>
        <taxon>Ascomycota</taxon>
        <taxon>Pezizomycotina</taxon>
        <taxon>Sordariomycetes</taxon>
        <taxon>Hypocreomycetidae</taxon>
        <taxon>Glomerellales</taxon>
        <taxon>Glomerellaceae</taxon>
        <taxon>Colletotrichum</taxon>
        <taxon>Colletotrichum spaethianum species complex</taxon>
    </lineage>
</organism>
<sequence>MTSSARASQLSLEVTAYDTTPRLGFAGGAFVESNTATTTVGAHEFYGDHHDGYGGHDGAQPVRGGRFFHGCSSD</sequence>
<keyword evidence="2" id="KW-1185">Reference proteome</keyword>
<evidence type="ECO:0000313" key="2">
    <source>
        <dbReference type="Proteomes" id="UP000076584"/>
    </source>
</evidence>
<evidence type="ECO:0000313" key="1">
    <source>
        <dbReference type="EMBL" id="KZL84759.1"/>
    </source>
</evidence>
<comment type="caution">
    <text evidence="1">The sequence shown here is derived from an EMBL/GenBank/DDBJ whole genome shotgun (WGS) entry which is preliminary data.</text>
</comment>
<accession>A0A167E6J1</accession>
<protein>
    <submittedName>
        <fullName evidence="1">Uncharacterized protein</fullName>
    </submittedName>
</protein>
<name>A0A167E6J1_COLIC</name>
<proteinExistence type="predicted"/>
<reference evidence="1 2" key="1">
    <citation type="submission" date="2015-06" db="EMBL/GenBank/DDBJ databases">
        <title>Survival trade-offs in plant roots during colonization by closely related pathogenic and mutualistic fungi.</title>
        <authorList>
            <person name="Hacquard S."/>
            <person name="Kracher B."/>
            <person name="Hiruma K."/>
            <person name="Weinman A."/>
            <person name="Muench P."/>
            <person name="Garrido Oter R."/>
            <person name="Ver Loren van Themaat E."/>
            <person name="Dallerey J.-F."/>
            <person name="Damm U."/>
            <person name="Henrissat B."/>
            <person name="Lespinet O."/>
            <person name="Thon M."/>
            <person name="Kemen E."/>
            <person name="McHardy A.C."/>
            <person name="Schulze-Lefert P."/>
            <person name="O'Connell R.J."/>
        </authorList>
    </citation>
    <scope>NUCLEOTIDE SEQUENCE [LARGE SCALE GENOMIC DNA]</scope>
    <source>
        <strain evidence="1 2">MAFF 238704</strain>
    </source>
</reference>
<dbReference type="EMBL" id="LFIW01000800">
    <property type="protein sequence ID" value="KZL84759.1"/>
    <property type="molecule type" value="Genomic_DNA"/>
</dbReference>
<dbReference type="Proteomes" id="UP000076584">
    <property type="component" value="Unassembled WGS sequence"/>
</dbReference>
<dbReference type="AlphaFoldDB" id="A0A167E6J1"/>
<gene>
    <name evidence="1" type="ORF">CI238_10538</name>
</gene>